<protein>
    <submittedName>
        <fullName evidence="1">Uncharacterized protein</fullName>
    </submittedName>
</protein>
<sequence>MTAKTTEPRKTYSITIGSACDAPDYVSDDSDYYSYLQIKQLFSGTYTEAEEKAKEMLQDERMKMSNTELNTISITYWIEEV</sequence>
<gene>
    <name evidence="1" type="ORF">H0486_11540</name>
</gene>
<proteinExistence type="predicted"/>
<dbReference type="EMBL" id="JACEGA010000001">
    <property type="protein sequence ID" value="MBB2183511.1"/>
    <property type="molecule type" value="Genomic_DNA"/>
</dbReference>
<reference evidence="1 2" key="1">
    <citation type="submission" date="2020-07" db="EMBL/GenBank/DDBJ databases">
        <title>Characterization and genome sequencing of isolate MD1, a novel member within the family Lachnospiraceae.</title>
        <authorList>
            <person name="Rettenmaier R."/>
            <person name="Di Bello L."/>
            <person name="Zinser C."/>
            <person name="Scheitz K."/>
            <person name="Liebl W."/>
            <person name="Zverlov V."/>
        </authorList>
    </citation>
    <scope>NUCLEOTIDE SEQUENCE [LARGE SCALE GENOMIC DNA]</scope>
    <source>
        <strain evidence="1 2">MD1</strain>
    </source>
</reference>
<evidence type="ECO:0000313" key="1">
    <source>
        <dbReference type="EMBL" id="MBB2183511.1"/>
    </source>
</evidence>
<dbReference type="AlphaFoldDB" id="A0A839K4B0"/>
<organism evidence="1 2">
    <name type="scientific">Variimorphobacter saccharofermentans</name>
    <dbReference type="NCBI Taxonomy" id="2755051"/>
    <lineage>
        <taxon>Bacteria</taxon>
        <taxon>Bacillati</taxon>
        <taxon>Bacillota</taxon>
        <taxon>Clostridia</taxon>
        <taxon>Lachnospirales</taxon>
        <taxon>Lachnospiraceae</taxon>
        <taxon>Variimorphobacter</taxon>
    </lineage>
</organism>
<comment type="caution">
    <text evidence="1">The sequence shown here is derived from an EMBL/GenBank/DDBJ whole genome shotgun (WGS) entry which is preliminary data.</text>
</comment>
<dbReference type="RefSeq" id="WP_228353160.1">
    <property type="nucleotide sequence ID" value="NZ_JACEGA010000001.1"/>
</dbReference>
<accession>A0A839K4B0</accession>
<keyword evidence="2" id="KW-1185">Reference proteome</keyword>
<dbReference type="Proteomes" id="UP000574276">
    <property type="component" value="Unassembled WGS sequence"/>
</dbReference>
<evidence type="ECO:0000313" key="2">
    <source>
        <dbReference type="Proteomes" id="UP000574276"/>
    </source>
</evidence>
<name>A0A839K4B0_9FIRM</name>